<accession>A0A015Y684</accession>
<dbReference type="EMBL" id="JGDM01000157">
    <property type="protein sequence ID" value="EXZ41980.1"/>
    <property type="molecule type" value="Genomic_DNA"/>
</dbReference>
<dbReference type="PATRIC" id="fig|1339280.3.peg.4669"/>
<evidence type="ECO:0000313" key="2">
    <source>
        <dbReference type="Proteomes" id="UP000022272"/>
    </source>
</evidence>
<reference evidence="1 2" key="1">
    <citation type="submission" date="2014-02" db="EMBL/GenBank/DDBJ databases">
        <authorList>
            <person name="Sears C."/>
            <person name="Carroll K."/>
            <person name="Sack B.R."/>
            <person name="Qadri F."/>
            <person name="Myers L.L."/>
            <person name="Chung G.-T."/>
            <person name="Escheverria P."/>
            <person name="Fraser C.M."/>
            <person name="Sadzewicz L."/>
            <person name="Shefchek K.A."/>
            <person name="Tallon L."/>
            <person name="Das S.P."/>
            <person name="Daugherty S."/>
            <person name="Mongodin E.F."/>
        </authorList>
    </citation>
    <scope>NUCLEOTIDE SEQUENCE [LARGE SCALE GENOMIC DNA]</scope>
    <source>
        <strain evidence="1 2">2-F-2 #4</strain>
    </source>
</reference>
<comment type="caution">
    <text evidence="1">The sequence shown here is derived from an EMBL/GenBank/DDBJ whole genome shotgun (WGS) entry which is preliminary data.</text>
</comment>
<sequence>MICKSSCNENMEDVYDLVGRPELLEEIEEIASIIKEYNNVKIVYVPEIIEYLKRQTKFLERYKAIRVNPICTLPNIDFRYKFNDKNRAFIDTRPAIQFCILNKNFFNSQYHIVYPEVYCSSSAM</sequence>
<dbReference type="AlphaFoldDB" id="A0A015Y684"/>
<dbReference type="Proteomes" id="UP000022272">
    <property type="component" value="Unassembled WGS sequence"/>
</dbReference>
<gene>
    <name evidence="1" type="ORF">M076_4907</name>
</gene>
<evidence type="ECO:0000313" key="1">
    <source>
        <dbReference type="EMBL" id="EXZ41980.1"/>
    </source>
</evidence>
<proteinExistence type="predicted"/>
<protein>
    <submittedName>
        <fullName evidence="1">Uncharacterized protein</fullName>
    </submittedName>
</protein>
<organism evidence="1 2">
    <name type="scientific">Bacteroides fragilis str. 2-F-2 #4</name>
    <dbReference type="NCBI Taxonomy" id="1339280"/>
    <lineage>
        <taxon>Bacteria</taxon>
        <taxon>Pseudomonadati</taxon>
        <taxon>Bacteroidota</taxon>
        <taxon>Bacteroidia</taxon>
        <taxon>Bacteroidales</taxon>
        <taxon>Bacteroidaceae</taxon>
        <taxon>Bacteroides</taxon>
    </lineage>
</organism>
<name>A0A015Y684_BACFG</name>